<gene>
    <name evidence="2" type="ORF">K458DRAFT_432456</name>
</gene>
<dbReference type="AlphaFoldDB" id="A0A6G1IYW1"/>
<accession>A0A6G1IYW1</accession>
<keyword evidence="3" id="KW-1185">Reference proteome</keyword>
<organism evidence="2 3">
    <name type="scientific">Lentithecium fluviatile CBS 122367</name>
    <dbReference type="NCBI Taxonomy" id="1168545"/>
    <lineage>
        <taxon>Eukaryota</taxon>
        <taxon>Fungi</taxon>
        <taxon>Dikarya</taxon>
        <taxon>Ascomycota</taxon>
        <taxon>Pezizomycotina</taxon>
        <taxon>Dothideomycetes</taxon>
        <taxon>Pleosporomycetidae</taxon>
        <taxon>Pleosporales</taxon>
        <taxon>Massarineae</taxon>
        <taxon>Lentitheciaceae</taxon>
        <taxon>Lentithecium</taxon>
    </lineage>
</organism>
<dbReference type="Proteomes" id="UP000799291">
    <property type="component" value="Unassembled WGS sequence"/>
</dbReference>
<evidence type="ECO:0000313" key="2">
    <source>
        <dbReference type="EMBL" id="KAF2683079.1"/>
    </source>
</evidence>
<feature type="coiled-coil region" evidence="1">
    <location>
        <begin position="96"/>
        <end position="140"/>
    </location>
</feature>
<proteinExistence type="predicted"/>
<evidence type="ECO:0000256" key="1">
    <source>
        <dbReference type="SAM" id="Coils"/>
    </source>
</evidence>
<name>A0A6G1IYW1_9PLEO</name>
<evidence type="ECO:0000313" key="3">
    <source>
        <dbReference type="Proteomes" id="UP000799291"/>
    </source>
</evidence>
<protein>
    <submittedName>
        <fullName evidence="2">Uncharacterized protein</fullName>
    </submittedName>
</protein>
<dbReference type="EMBL" id="MU005585">
    <property type="protein sequence ID" value="KAF2683079.1"/>
    <property type="molecule type" value="Genomic_DNA"/>
</dbReference>
<reference evidence="2" key="1">
    <citation type="journal article" date="2020" name="Stud. Mycol.">
        <title>101 Dothideomycetes genomes: a test case for predicting lifestyles and emergence of pathogens.</title>
        <authorList>
            <person name="Haridas S."/>
            <person name="Albert R."/>
            <person name="Binder M."/>
            <person name="Bloem J."/>
            <person name="Labutti K."/>
            <person name="Salamov A."/>
            <person name="Andreopoulos B."/>
            <person name="Baker S."/>
            <person name="Barry K."/>
            <person name="Bills G."/>
            <person name="Bluhm B."/>
            <person name="Cannon C."/>
            <person name="Castanera R."/>
            <person name="Culley D."/>
            <person name="Daum C."/>
            <person name="Ezra D."/>
            <person name="Gonzalez J."/>
            <person name="Henrissat B."/>
            <person name="Kuo A."/>
            <person name="Liang C."/>
            <person name="Lipzen A."/>
            <person name="Lutzoni F."/>
            <person name="Magnuson J."/>
            <person name="Mondo S."/>
            <person name="Nolan M."/>
            <person name="Ohm R."/>
            <person name="Pangilinan J."/>
            <person name="Park H.-J."/>
            <person name="Ramirez L."/>
            <person name="Alfaro M."/>
            <person name="Sun H."/>
            <person name="Tritt A."/>
            <person name="Yoshinaga Y."/>
            <person name="Zwiers L.-H."/>
            <person name="Turgeon B."/>
            <person name="Goodwin S."/>
            <person name="Spatafora J."/>
            <person name="Crous P."/>
            <person name="Grigoriev I."/>
        </authorList>
    </citation>
    <scope>NUCLEOTIDE SEQUENCE</scope>
    <source>
        <strain evidence="2">CBS 122367</strain>
    </source>
</reference>
<keyword evidence="1" id="KW-0175">Coiled coil</keyword>
<sequence>MQVRHPPRNLVRKALNDDHKALVKERTRKFAHHVDDEIEKEYKKSVKKMFSERTDTTKQVNTSNAKRRIDFGSNDRTLATIYLPKAWAFANKKKSLEDLDTDYKLAEDDDQSLQENIQSMEEEEQQQLMEEEEISFVEDNHIHWRVVNSLDEQIEETTVDEMVDEKIESLEFLGRPSLALTCLAKAPRVIPA</sequence>